<dbReference type="Proteomes" id="UP000197418">
    <property type="component" value="Chromosome"/>
</dbReference>
<protein>
    <submittedName>
        <fullName evidence="2">Uncharacterized protein</fullName>
    </submittedName>
</protein>
<proteinExistence type="predicted"/>
<evidence type="ECO:0000313" key="3">
    <source>
        <dbReference type="Proteomes" id="UP000197418"/>
    </source>
</evidence>
<accession>A0A218P822</accession>
<keyword evidence="1" id="KW-0472">Membrane</keyword>
<dbReference type="EMBL" id="CP015102">
    <property type="protein sequence ID" value="ASJ06923.1"/>
    <property type="molecule type" value="Genomic_DNA"/>
</dbReference>
<dbReference type="RefSeq" id="WP_088854173.1">
    <property type="nucleotide sequence ID" value="NZ_CP015102.1"/>
</dbReference>
<gene>
    <name evidence="2" type="ORF">A3L08_06095</name>
</gene>
<feature type="transmembrane region" description="Helical" evidence="1">
    <location>
        <begin position="107"/>
        <end position="125"/>
    </location>
</feature>
<feature type="transmembrane region" description="Helical" evidence="1">
    <location>
        <begin position="74"/>
        <end position="101"/>
    </location>
</feature>
<dbReference type="GeneID" id="33315822"/>
<organism evidence="2 3">
    <name type="scientific">Thermococcus pacificus</name>
    <dbReference type="NCBI Taxonomy" id="71998"/>
    <lineage>
        <taxon>Archaea</taxon>
        <taxon>Methanobacteriati</taxon>
        <taxon>Methanobacteriota</taxon>
        <taxon>Thermococci</taxon>
        <taxon>Thermococcales</taxon>
        <taxon>Thermococcaceae</taxon>
        <taxon>Thermococcus</taxon>
    </lineage>
</organism>
<feature type="transmembrane region" description="Helical" evidence="1">
    <location>
        <begin position="43"/>
        <end position="62"/>
    </location>
</feature>
<feature type="transmembrane region" description="Helical" evidence="1">
    <location>
        <begin position="132"/>
        <end position="149"/>
    </location>
</feature>
<dbReference type="KEGG" id="tpaf:A3L08_06095"/>
<keyword evidence="1" id="KW-1133">Transmembrane helix</keyword>
<name>A0A218P822_9EURY</name>
<feature type="transmembrane region" description="Helical" evidence="1">
    <location>
        <begin position="12"/>
        <end position="31"/>
    </location>
</feature>
<sequence>MKENITPAQMKWGVSLIMTLAYAFGAAYFYYLPSRGEPGLEVGFWQLLLHFLVLSFLFWLVLIPEGSSAKAADLLMLTVLTVPAGVAGALISLFAVTGIGIGETRGLEYLVMALIPYTLAYKAVLGKAGWRPAILAATYWIITYLWGSLT</sequence>
<dbReference type="AlphaFoldDB" id="A0A218P822"/>
<keyword evidence="1" id="KW-0812">Transmembrane</keyword>
<evidence type="ECO:0000313" key="2">
    <source>
        <dbReference type="EMBL" id="ASJ06923.1"/>
    </source>
</evidence>
<dbReference type="OrthoDB" id="89081at2157"/>
<reference evidence="2 3" key="1">
    <citation type="submission" date="2016-04" db="EMBL/GenBank/DDBJ databases">
        <title>Complete genome sequence of Thermococcus pacificus type strain P4.</title>
        <authorList>
            <person name="Oger P.M."/>
        </authorList>
    </citation>
    <scope>NUCLEOTIDE SEQUENCE [LARGE SCALE GENOMIC DNA]</scope>
    <source>
        <strain evidence="2 3">P-4</strain>
    </source>
</reference>
<evidence type="ECO:0000256" key="1">
    <source>
        <dbReference type="SAM" id="Phobius"/>
    </source>
</evidence>
<keyword evidence="3" id="KW-1185">Reference proteome</keyword>